<proteinExistence type="predicted"/>
<dbReference type="EMBL" id="CAVLEF010000003">
    <property type="protein sequence ID" value="CAK1542130.1"/>
    <property type="molecule type" value="Genomic_DNA"/>
</dbReference>
<accession>A0AAV1J0T7</accession>
<name>A0AAV1J0T7_9NEOP</name>
<reference evidence="1 2" key="1">
    <citation type="submission" date="2023-11" db="EMBL/GenBank/DDBJ databases">
        <authorList>
            <person name="Okamura Y."/>
        </authorList>
    </citation>
    <scope>NUCLEOTIDE SEQUENCE [LARGE SCALE GENOMIC DNA]</scope>
</reference>
<evidence type="ECO:0000313" key="1">
    <source>
        <dbReference type="EMBL" id="CAK1542130.1"/>
    </source>
</evidence>
<sequence length="78" mass="8600">MSIQDRSCPASADVLKSFICNLSSIVGHTMAVTGKAVVSNLDHHTIDLELLKYCAGRLIEMFWYLVLVVCKQKGLFGL</sequence>
<keyword evidence="2" id="KW-1185">Reference proteome</keyword>
<gene>
    <name evidence="1" type="ORF">LNINA_LOCUS2051</name>
</gene>
<evidence type="ECO:0000313" key="2">
    <source>
        <dbReference type="Proteomes" id="UP001497472"/>
    </source>
</evidence>
<dbReference type="Proteomes" id="UP001497472">
    <property type="component" value="Unassembled WGS sequence"/>
</dbReference>
<dbReference type="AlphaFoldDB" id="A0AAV1J0T7"/>
<protein>
    <submittedName>
        <fullName evidence="1">Uncharacterized protein</fullName>
    </submittedName>
</protein>
<organism evidence="1 2">
    <name type="scientific">Leptosia nina</name>
    <dbReference type="NCBI Taxonomy" id="320188"/>
    <lineage>
        <taxon>Eukaryota</taxon>
        <taxon>Metazoa</taxon>
        <taxon>Ecdysozoa</taxon>
        <taxon>Arthropoda</taxon>
        <taxon>Hexapoda</taxon>
        <taxon>Insecta</taxon>
        <taxon>Pterygota</taxon>
        <taxon>Neoptera</taxon>
        <taxon>Endopterygota</taxon>
        <taxon>Lepidoptera</taxon>
        <taxon>Glossata</taxon>
        <taxon>Ditrysia</taxon>
        <taxon>Papilionoidea</taxon>
        <taxon>Pieridae</taxon>
        <taxon>Pierinae</taxon>
        <taxon>Leptosia</taxon>
    </lineage>
</organism>
<comment type="caution">
    <text evidence="1">The sequence shown here is derived from an EMBL/GenBank/DDBJ whole genome shotgun (WGS) entry which is preliminary data.</text>
</comment>